<dbReference type="CDD" id="cd00520">
    <property type="entry name" value="RRF"/>
    <property type="match status" value="1"/>
</dbReference>
<comment type="similarity">
    <text evidence="2 6">Belongs to the RRF family.</text>
</comment>
<gene>
    <name evidence="6" type="primary">frr</name>
    <name evidence="7" type="ORF">C0V70_01255</name>
</gene>
<comment type="function">
    <text evidence="5 6">Responsible for the release of ribosomes from messenger RNA at the termination of protein biosynthesis. May increase the efficiency of translation by recycling ribosomes from one round of translation to another.</text>
</comment>
<dbReference type="InterPro" id="IPR036191">
    <property type="entry name" value="RRF_sf"/>
</dbReference>
<dbReference type="Pfam" id="PF01765">
    <property type="entry name" value="RRF"/>
    <property type="match status" value="1"/>
</dbReference>
<dbReference type="AlphaFoldDB" id="A0A2K9NMK5"/>
<dbReference type="GO" id="GO:0043023">
    <property type="term" value="F:ribosomal large subunit binding"/>
    <property type="evidence" value="ECO:0007669"/>
    <property type="project" value="TreeGrafter"/>
</dbReference>
<evidence type="ECO:0000256" key="3">
    <source>
        <dbReference type="ARBA" id="ARBA00022490"/>
    </source>
</evidence>
<dbReference type="KEGG" id="bsto:C0V70_01255"/>
<dbReference type="RefSeq" id="WP_102242046.1">
    <property type="nucleotide sequence ID" value="NZ_CP025704.1"/>
</dbReference>
<keyword evidence="3 6" id="KW-0963">Cytoplasm</keyword>
<proteinExistence type="inferred from homology"/>
<evidence type="ECO:0000256" key="4">
    <source>
        <dbReference type="ARBA" id="ARBA00022917"/>
    </source>
</evidence>
<sequence>MMNETKTSLNDSMKKAVDSLKHQLTKVRTGRASASILDGVQVEYYGTMSPISQLGQISTPEARLLQIQPFDKTMIAAIEKAIFGANLGVTPTNDGNFVRLNFPSLTEDKRKDIAKEIKKIGEDAKVVLRNLRRDSNEAVKKAEKDKVISEDESKKIQTEIQNITDKFTKEIDTVVSNKEKEVLAI</sequence>
<reference evidence="7 8" key="1">
    <citation type="submission" date="2018-01" db="EMBL/GenBank/DDBJ databases">
        <title>Complete genome sequence of Bacteriovorax stolpii DSM12778.</title>
        <authorList>
            <person name="Tang B."/>
            <person name="Chang J."/>
        </authorList>
    </citation>
    <scope>NUCLEOTIDE SEQUENCE [LARGE SCALE GENOMIC DNA]</scope>
    <source>
        <strain evidence="7 8">DSM 12778</strain>
    </source>
</reference>
<dbReference type="GO" id="GO:0005737">
    <property type="term" value="C:cytoplasm"/>
    <property type="evidence" value="ECO:0007669"/>
    <property type="project" value="UniProtKB-SubCell"/>
</dbReference>
<evidence type="ECO:0000256" key="1">
    <source>
        <dbReference type="ARBA" id="ARBA00004496"/>
    </source>
</evidence>
<keyword evidence="4 6" id="KW-0648">Protein biosynthesis</keyword>
<dbReference type="SUPFAM" id="SSF55194">
    <property type="entry name" value="Ribosome recycling factor, RRF"/>
    <property type="match status" value="1"/>
</dbReference>
<dbReference type="PANTHER" id="PTHR20982">
    <property type="entry name" value="RIBOSOME RECYCLING FACTOR"/>
    <property type="match status" value="1"/>
</dbReference>
<comment type="subcellular location">
    <subcellularLocation>
        <location evidence="1 6">Cytoplasm</location>
    </subcellularLocation>
</comment>
<dbReference type="Gene3D" id="1.10.132.20">
    <property type="entry name" value="Ribosome-recycling factor"/>
    <property type="match status" value="1"/>
</dbReference>
<organism evidence="7 8">
    <name type="scientific">Bacteriovorax stolpii</name>
    <name type="common">Bdellovibrio stolpii</name>
    <dbReference type="NCBI Taxonomy" id="960"/>
    <lineage>
        <taxon>Bacteria</taxon>
        <taxon>Pseudomonadati</taxon>
        <taxon>Bdellovibrionota</taxon>
        <taxon>Bacteriovoracia</taxon>
        <taxon>Bacteriovoracales</taxon>
        <taxon>Bacteriovoracaceae</taxon>
        <taxon>Bacteriovorax</taxon>
    </lineage>
</organism>
<dbReference type="NCBIfam" id="TIGR00496">
    <property type="entry name" value="frr"/>
    <property type="match status" value="1"/>
</dbReference>
<evidence type="ECO:0000313" key="8">
    <source>
        <dbReference type="Proteomes" id="UP000235584"/>
    </source>
</evidence>
<name>A0A2K9NMK5_BACTC</name>
<dbReference type="EMBL" id="CP025704">
    <property type="protein sequence ID" value="AUN96751.1"/>
    <property type="molecule type" value="Genomic_DNA"/>
</dbReference>
<dbReference type="Proteomes" id="UP000235584">
    <property type="component" value="Chromosome"/>
</dbReference>
<protein>
    <recommendedName>
        <fullName evidence="6">Ribosome-recycling factor</fullName>
        <shortName evidence="6">RRF</shortName>
    </recommendedName>
    <alternativeName>
        <fullName evidence="6">Ribosome-releasing factor</fullName>
    </alternativeName>
</protein>
<dbReference type="OrthoDB" id="5293209at2"/>
<dbReference type="Gene3D" id="3.30.1360.40">
    <property type="match status" value="1"/>
</dbReference>
<evidence type="ECO:0000313" key="7">
    <source>
        <dbReference type="EMBL" id="AUN96751.1"/>
    </source>
</evidence>
<dbReference type="InterPro" id="IPR023584">
    <property type="entry name" value="Ribosome_recyc_fac_dom"/>
</dbReference>
<dbReference type="InterPro" id="IPR002661">
    <property type="entry name" value="Ribosome_recyc_fac"/>
</dbReference>
<dbReference type="FunFam" id="1.10.132.20:FF:000001">
    <property type="entry name" value="Ribosome-recycling factor"/>
    <property type="match status" value="1"/>
</dbReference>
<accession>A0A2K9NMK5</accession>
<dbReference type="GO" id="GO:0006415">
    <property type="term" value="P:translational termination"/>
    <property type="evidence" value="ECO:0007669"/>
    <property type="project" value="UniProtKB-UniRule"/>
</dbReference>
<evidence type="ECO:0000256" key="6">
    <source>
        <dbReference type="HAMAP-Rule" id="MF_00040"/>
    </source>
</evidence>
<keyword evidence="8" id="KW-1185">Reference proteome</keyword>
<dbReference type="HAMAP" id="MF_00040">
    <property type="entry name" value="RRF"/>
    <property type="match status" value="1"/>
</dbReference>
<dbReference type="FunFam" id="3.30.1360.40:FF:000001">
    <property type="entry name" value="Ribosome-recycling factor"/>
    <property type="match status" value="1"/>
</dbReference>
<evidence type="ECO:0000256" key="2">
    <source>
        <dbReference type="ARBA" id="ARBA00005912"/>
    </source>
</evidence>
<evidence type="ECO:0000256" key="5">
    <source>
        <dbReference type="ARBA" id="ARBA00025050"/>
    </source>
</evidence>
<dbReference type="PANTHER" id="PTHR20982:SF3">
    <property type="entry name" value="MITOCHONDRIAL RIBOSOME RECYCLING FACTOR PSEUDO 1"/>
    <property type="match status" value="1"/>
</dbReference>